<dbReference type="Pfam" id="PF07963">
    <property type="entry name" value="N_methyl"/>
    <property type="match status" value="1"/>
</dbReference>
<keyword evidence="1" id="KW-0812">Transmembrane</keyword>
<dbReference type="EMBL" id="MARB01000007">
    <property type="protein sequence ID" value="ODJ88159.1"/>
    <property type="molecule type" value="Genomic_DNA"/>
</dbReference>
<dbReference type="InterPro" id="IPR054402">
    <property type="entry name" value="Tt1218-like_dom"/>
</dbReference>
<evidence type="ECO:0000259" key="2">
    <source>
        <dbReference type="Pfam" id="PF22150"/>
    </source>
</evidence>
<comment type="caution">
    <text evidence="3">The sequence shown here is derived from an EMBL/GenBank/DDBJ whole genome shotgun (WGS) entry which is preliminary data.</text>
</comment>
<keyword evidence="1" id="KW-0472">Membrane</keyword>
<dbReference type="AlphaFoldDB" id="A0A7Z0VN25"/>
<dbReference type="RefSeq" id="WP_083220612.1">
    <property type="nucleotide sequence ID" value="NZ_MARB01000007.1"/>
</dbReference>
<dbReference type="InterPro" id="IPR012902">
    <property type="entry name" value="N_methyl_site"/>
</dbReference>
<keyword evidence="1" id="KW-1133">Transmembrane helix</keyword>
<keyword evidence="4" id="KW-1185">Reference proteome</keyword>
<reference evidence="3 4" key="1">
    <citation type="submission" date="2016-06" db="EMBL/GenBank/DDBJ databases">
        <title>Genome sequence of endosymbiont of Candidatus Endolucinida thiodiazotropha.</title>
        <authorList>
            <person name="Poehlein A."/>
            <person name="Koenig S."/>
            <person name="Heiden S.E."/>
            <person name="Thuermer A."/>
            <person name="Voget S."/>
            <person name="Daniel R."/>
            <person name="Markert S."/>
            <person name="Gros O."/>
            <person name="Schweder T."/>
        </authorList>
    </citation>
    <scope>NUCLEOTIDE SEQUENCE [LARGE SCALE GENOMIC DNA]</scope>
    <source>
        <strain evidence="3 4">COS</strain>
    </source>
</reference>
<evidence type="ECO:0000256" key="1">
    <source>
        <dbReference type="SAM" id="Phobius"/>
    </source>
</evidence>
<dbReference type="PROSITE" id="PS00409">
    <property type="entry name" value="PROKAR_NTER_METHYL"/>
    <property type="match status" value="1"/>
</dbReference>
<sequence length="192" mass="20268">MRKSTPIAHSRVRCQGMTLIEVMVATVVIAIGLLGVAALQVTALQGASNADYRSKAIDFASALSDRMHANLNAFDFEGDHDNAYTPEIPVDYCAAPPAALCAMNPNMTNTVGVSECDPTQMATYDMWQISCDGGVQGALPDGQLTITCIDNDGSDADLCSDLSPLLITITWALQSEDNATEQVIMTAIPGAP</sequence>
<dbReference type="NCBIfam" id="TIGR02532">
    <property type="entry name" value="IV_pilin_GFxxxE"/>
    <property type="match status" value="1"/>
</dbReference>
<dbReference type="Pfam" id="PF22150">
    <property type="entry name" value="Tt1218-like"/>
    <property type="match status" value="1"/>
</dbReference>
<organism evidence="3 4">
    <name type="scientific">Candidatus Thiodiazotropha endolucinida</name>
    <dbReference type="NCBI Taxonomy" id="1655433"/>
    <lineage>
        <taxon>Bacteria</taxon>
        <taxon>Pseudomonadati</taxon>
        <taxon>Pseudomonadota</taxon>
        <taxon>Gammaproteobacteria</taxon>
        <taxon>Chromatiales</taxon>
        <taxon>Sedimenticolaceae</taxon>
        <taxon>Candidatus Thiodiazotropha</taxon>
    </lineage>
</organism>
<gene>
    <name evidence="3" type="ORF">CODIS_15720</name>
</gene>
<feature type="domain" description="Type IV pilin Tt1218-like" evidence="2">
    <location>
        <begin position="38"/>
        <end position="127"/>
    </location>
</feature>
<accession>A0A7Z0VN25</accession>
<feature type="transmembrane region" description="Helical" evidence="1">
    <location>
        <begin position="20"/>
        <end position="39"/>
    </location>
</feature>
<dbReference type="OrthoDB" id="5704509at2"/>
<dbReference type="InterPro" id="IPR013362">
    <property type="entry name" value="Pilus_4_PilV"/>
</dbReference>
<proteinExistence type="predicted"/>
<evidence type="ECO:0000313" key="3">
    <source>
        <dbReference type="EMBL" id="ODJ88159.1"/>
    </source>
</evidence>
<evidence type="ECO:0000313" key="4">
    <source>
        <dbReference type="Proteomes" id="UP000094769"/>
    </source>
</evidence>
<protein>
    <recommendedName>
        <fullName evidence="2">Type IV pilin Tt1218-like domain-containing protein</fullName>
    </recommendedName>
</protein>
<dbReference type="Proteomes" id="UP000094769">
    <property type="component" value="Unassembled WGS sequence"/>
</dbReference>
<name>A0A7Z0VN25_9GAMM</name>
<dbReference type="NCBIfam" id="TIGR02523">
    <property type="entry name" value="type_IV_pilV"/>
    <property type="match status" value="1"/>
</dbReference>